<accession>A0ACC3T3S3</accession>
<organism evidence="1 2">
    <name type="scientific">Lipomyces kononenkoae</name>
    <name type="common">Yeast</name>
    <dbReference type="NCBI Taxonomy" id="34357"/>
    <lineage>
        <taxon>Eukaryota</taxon>
        <taxon>Fungi</taxon>
        <taxon>Dikarya</taxon>
        <taxon>Ascomycota</taxon>
        <taxon>Saccharomycotina</taxon>
        <taxon>Lipomycetes</taxon>
        <taxon>Lipomycetales</taxon>
        <taxon>Lipomycetaceae</taxon>
        <taxon>Lipomyces</taxon>
    </lineage>
</organism>
<dbReference type="EMBL" id="MU971355">
    <property type="protein sequence ID" value="KAK9238547.1"/>
    <property type="molecule type" value="Genomic_DNA"/>
</dbReference>
<dbReference type="Proteomes" id="UP001433508">
    <property type="component" value="Unassembled WGS sequence"/>
</dbReference>
<gene>
    <name evidence="1" type="ORF">V1525DRAFT_425375</name>
</gene>
<evidence type="ECO:0000313" key="2">
    <source>
        <dbReference type="Proteomes" id="UP001433508"/>
    </source>
</evidence>
<proteinExistence type="predicted"/>
<protein>
    <submittedName>
        <fullName evidence="1">Aldehyde dehydrogenase domain-containing protein</fullName>
    </submittedName>
</protein>
<keyword evidence="2" id="KW-1185">Reference proteome</keyword>
<comment type="caution">
    <text evidence="1">The sequence shown here is derived from an EMBL/GenBank/DDBJ whole genome shotgun (WGS) entry which is preliminary data.</text>
</comment>
<reference evidence="2" key="1">
    <citation type="journal article" date="2024" name="Front. Bioeng. Biotechnol.">
        <title>Genome-scale model development and genomic sequencing of the oleaginous clade Lipomyces.</title>
        <authorList>
            <person name="Czajka J.J."/>
            <person name="Han Y."/>
            <person name="Kim J."/>
            <person name="Mondo S.J."/>
            <person name="Hofstad B.A."/>
            <person name="Robles A."/>
            <person name="Haridas S."/>
            <person name="Riley R."/>
            <person name="LaButti K."/>
            <person name="Pangilinan J."/>
            <person name="Andreopoulos W."/>
            <person name="Lipzen A."/>
            <person name="Yan J."/>
            <person name="Wang M."/>
            <person name="Ng V."/>
            <person name="Grigoriev I.V."/>
            <person name="Spatafora J.W."/>
            <person name="Magnuson J.K."/>
            <person name="Baker S.E."/>
            <person name="Pomraning K.R."/>
        </authorList>
    </citation>
    <scope>NUCLEOTIDE SEQUENCE [LARGE SCALE GENOMIC DNA]</scope>
    <source>
        <strain evidence="2">CBS 7786</strain>
    </source>
</reference>
<name>A0ACC3T3S3_LIPKO</name>
<sequence length="512" mass="55733">MVFRRTIPREAHRFICQSIRYYSSVETTVRLPSGVSYRQPTGLFISNEFGASSDGKQITTYNPRSGEPIAKVFVGGSADVGYAVQSAGSAYQSWRSTSGTDRGILLFSLSRLIEEHRTLLASIEAFDTGKSLDAVVTEDIQDCINVTRYYAGWADKIHGDTIRPFAEKLAYTLYEPFGVCALIVPWNYPLMLALWKLAPAIAAGNTVVLKTSELTPLSSLYLGHLITEAGFPPGVINILSGDGSTGALLASHARINKISFTGSITTGKKILQAAANNLVPVVLELGGKSAAIVFEDADLEQAVKWCYSGVMSNAGQICSATSRILIQESIYQKFVEMFKRHTIHMVNAGTLAHGPQISAEQREKVMRYVRSGIEEGARLVYGGQEIKGAGYFMQPTIFADVRDHMKIFQEEVFGPVAVMDAFGTESDAIQRANNSVYGLASAIFTKSLTLAVDTSQKLDVGTVWVNSSQDSDFRVPFGGFRMSGYGGQELGEYAVKNYLRPKAVHVNLGTSL</sequence>
<evidence type="ECO:0000313" key="1">
    <source>
        <dbReference type="EMBL" id="KAK9238547.1"/>
    </source>
</evidence>